<dbReference type="Gene3D" id="3.30.2290.10">
    <property type="entry name" value="PmbA/TldD superfamily"/>
    <property type="match status" value="1"/>
</dbReference>
<dbReference type="Pfam" id="PF19290">
    <property type="entry name" value="PmbA_TldD_2nd"/>
    <property type="match status" value="1"/>
</dbReference>
<evidence type="ECO:0000313" key="11">
    <source>
        <dbReference type="Proteomes" id="UP001431572"/>
    </source>
</evidence>
<dbReference type="RefSeq" id="WP_341468807.1">
    <property type="nucleotide sequence ID" value="NZ_CP128399.1"/>
</dbReference>
<evidence type="ECO:0000256" key="1">
    <source>
        <dbReference type="ARBA" id="ARBA00005836"/>
    </source>
</evidence>
<reference evidence="8 10" key="1">
    <citation type="submission" date="2020-06" db="EMBL/GenBank/DDBJ databases">
        <title>Anoxygenic phototrophic Chloroflexota member uses a Type I reaction center.</title>
        <authorList>
            <person name="Tsuji J.M."/>
            <person name="Shaw N.A."/>
            <person name="Nagashima S."/>
            <person name="Venkiteswaran J."/>
            <person name="Schiff S.L."/>
            <person name="Hanada S."/>
            <person name="Tank M."/>
            <person name="Neufeld J.D."/>
        </authorList>
    </citation>
    <scope>NUCLEOTIDE SEQUENCE [LARGE SCALE GENOMIC DNA]</scope>
    <source>
        <strain evidence="8">L227-S17</strain>
    </source>
</reference>
<dbReference type="FunFam" id="3.30.2290.10:FF:000003">
    <property type="entry name" value="Zinc-dependent protease, TldD/PmbA family"/>
    <property type="match status" value="1"/>
</dbReference>
<proteinExistence type="inferred from homology"/>
<feature type="domain" description="Metalloprotease TldD/E C-terminal" evidence="6">
    <location>
        <begin position="236"/>
        <end position="477"/>
    </location>
</feature>
<evidence type="ECO:0000256" key="3">
    <source>
        <dbReference type="ARBA" id="ARBA00022801"/>
    </source>
</evidence>
<protein>
    <submittedName>
        <fullName evidence="8">TldD/PmbA family protein</fullName>
    </submittedName>
</protein>
<evidence type="ECO:0000313" key="10">
    <source>
        <dbReference type="Proteomes" id="UP000521676"/>
    </source>
</evidence>
<keyword evidence="11" id="KW-1185">Reference proteome</keyword>
<dbReference type="InterPro" id="IPR035068">
    <property type="entry name" value="TldD/PmbA_N"/>
</dbReference>
<evidence type="ECO:0000256" key="4">
    <source>
        <dbReference type="ARBA" id="ARBA00023049"/>
    </source>
</evidence>
<dbReference type="Pfam" id="PF19289">
    <property type="entry name" value="PmbA_TldD_3rd"/>
    <property type="match status" value="1"/>
</dbReference>
<dbReference type="GO" id="GO:0008237">
    <property type="term" value="F:metallopeptidase activity"/>
    <property type="evidence" value="ECO:0007669"/>
    <property type="project" value="UniProtKB-KW"/>
</dbReference>
<feature type="domain" description="Metalloprotease TldD/E central" evidence="7">
    <location>
        <begin position="115"/>
        <end position="226"/>
    </location>
</feature>
<dbReference type="PANTHER" id="PTHR30624">
    <property type="entry name" value="UNCHARACTERIZED PROTEIN TLDD AND PMBA"/>
    <property type="match status" value="1"/>
</dbReference>
<dbReference type="AlphaFoldDB" id="A0A8T7LVU9"/>
<name>A0A8T7LVU9_9CHLR</name>
<evidence type="ECO:0000256" key="2">
    <source>
        <dbReference type="ARBA" id="ARBA00022670"/>
    </source>
</evidence>
<keyword evidence="2" id="KW-0645">Protease</keyword>
<dbReference type="GO" id="GO:0005829">
    <property type="term" value="C:cytosol"/>
    <property type="evidence" value="ECO:0007669"/>
    <property type="project" value="TreeGrafter"/>
</dbReference>
<reference evidence="9" key="2">
    <citation type="journal article" date="2024" name="Nature">
        <title>Anoxygenic phototroph of the Chloroflexota uses a type I reaction centre.</title>
        <authorList>
            <person name="Tsuji J.M."/>
            <person name="Shaw N.A."/>
            <person name="Nagashima S."/>
            <person name="Venkiteswaran J.J."/>
            <person name="Schiff S.L."/>
            <person name="Watanabe T."/>
            <person name="Fukui M."/>
            <person name="Hanada S."/>
            <person name="Tank M."/>
            <person name="Neufeld J.D."/>
        </authorList>
    </citation>
    <scope>NUCLEOTIDE SEQUENCE</scope>
    <source>
        <strain evidence="9">L227-S17</strain>
    </source>
</reference>
<feature type="domain" description="Metalloprotease TldD/E N-terminal" evidence="5">
    <location>
        <begin position="20"/>
        <end position="84"/>
    </location>
</feature>
<dbReference type="SUPFAM" id="SSF111283">
    <property type="entry name" value="Putative modulator of DNA gyrase, PmbA/TldD"/>
    <property type="match status" value="1"/>
</dbReference>
<dbReference type="InterPro" id="IPR045570">
    <property type="entry name" value="Metalloprtase-TldD/E_cen_dom"/>
</dbReference>
<dbReference type="Proteomes" id="UP001431572">
    <property type="component" value="Chromosome 1"/>
</dbReference>
<sequence>MRDLANIALDAALLRGATYADIRFVTDKTQNVQVKNGVVESLSLNESAGFGVRVVADGAWGFSSSSLVTRSEIERVTAEAVAIAKASASVHRRPVQLGNPVSVVAKYSTPVEIPVFSVPIEQQIELLLQADATMRSVKGIHVAKGFISVLNTSKIFASSEGSYIEQELSEAGAGIECYAVGEGSFQRRSYPNSEGGQWETGGYEVIPRLVLPEHANRIAEQAIQLLTAPICPNKVTTLVLDASQVALQVHESCGHPTELDRVFGMEASFAGTSFLTTEKLGKLKYGSDIVNITADATAPRGLGTFGYDDEGIKATRTPLVQNGLFVNYLTDRETAAVLGQQSNGTARADSWNRIPLIRMTNINLEPGNGGSLDDLIGGVDDGIYMETNKSWSIDDKRLNFQFGLEAAWEIKNGKLGQLYRNPAYTGMTPQFWGSAQAIGSRDSWNIWAIPNCGKGEPMQGMHVGHGAAPVRFHNIKVFGAEG</sequence>
<dbReference type="InterPro" id="IPR036059">
    <property type="entry name" value="TldD/PmbA_sf"/>
</dbReference>
<evidence type="ECO:0000259" key="6">
    <source>
        <dbReference type="Pfam" id="PF19289"/>
    </source>
</evidence>
<dbReference type="GO" id="GO:0006508">
    <property type="term" value="P:proteolysis"/>
    <property type="evidence" value="ECO:0007669"/>
    <property type="project" value="UniProtKB-KW"/>
</dbReference>
<keyword evidence="3" id="KW-0378">Hydrolase</keyword>
<evidence type="ECO:0000313" key="9">
    <source>
        <dbReference type="EMBL" id="WJW66914.1"/>
    </source>
</evidence>
<gene>
    <name evidence="8" type="ORF">HXX08_04055</name>
    <name evidence="9" type="ORF">OZ401_000159</name>
</gene>
<dbReference type="EMBL" id="JACATZ010000001">
    <property type="protein sequence ID" value="NWJ45033.1"/>
    <property type="molecule type" value="Genomic_DNA"/>
</dbReference>
<dbReference type="Pfam" id="PF01523">
    <property type="entry name" value="PmbA_TldD_1st"/>
    <property type="match status" value="1"/>
</dbReference>
<dbReference type="InterPro" id="IPR051463">
    <property type="entry name" value="Peptidase_U62_metallo"/>
</dbReference>
<evidence type="ECO:0000313" key="8">
    <source>
        <dbReference type="EMBL" id="NWJ45033.1"/>
    </source>
</evidence>
<dbReference type="InterPro" id="IPR002510">
    <property type="entry name" value="Metalloprtase-TldD/E_N"/>
</dbReference>
<dbReference type="PANTHER" id="PTHR30624:SF10">
    <property type="entry name" value="CONSERVED PROTEIN"/>
    <property type="match status" value="1"/>
</dbReference>
<dbReference type="InterPro" id="IPR045569">
    <property type="entry name" value="Metalloprtase-TldD/E_C"/>
</dbReference>
<organism evidence="8 10">
    <name type="scientific">Candidatus Chlorohelix allophototropha</name>
    <dbReference type="NCBI Taxonomy" id="3003348"/>
    <lineage>
        <taxon>Bacteria</taxon>
        <taxon>Bacillati</taxon>
        <taxon>Chloroflexota</taxon>
        <taxon>Chloroflexia</taxon>
        <taxon>Candidatus Chloroheliales</taxon>
        <taxon>Candidatus Chloroheliaceae</taxon>
        <taxon>Candidatus Chlorohelix</taxon>
    </lineage>
</organism>
<comment type="similarity">
    <text evidence="1">Belongs to the peptidase U62 family.</text>
</comment>
<dbReference type="Proteomes" id="UP000521676">
    <property type="component" value="Unassembled WGS sequence"/>
</dbReference>
<dbReference type="EMBL" id="CP128399">
    <property type="protein sequence ID" value="WJW66914.1"/>
    <property type="molecule type" value="Genomic_DNA"/>
</dbReference>
<evidence type="ECO:0000259" key="7">
    <source>
        <dbReference type="Pfam" id="PF19290"/>
    </source>
</evidence>
<evidence type="ECO:0000259" key="5">
    <source>
        <dbReference type="Pfam" id="PF01523"/>
    </source>
</evidence>
<keyword evidence="4" id="KW-0482">Metalloprotease</keyword>
<accession>A0A8T7LVU9</accession>